<reference evidence="1" key="1">
    <citation type="journal article" date="2015" name="Nature">
        <title>Complex archaea that bridge the gap between prokaryotes and eukaryotes.</title>
        <authorList>
            <person name="Spang A."/>
            <person name="Saw J.H."/>
            <person name="Jorgensen S.L."/>
            <person name="Zaremba-Niedzwiedzka K."/>
            <person name="Martijn J."/>
            <person name="Lind A.E."/>
            <person name="van Eijk R."/>
            <person name="Schleper C."/>
            <person name="Guy L."/>
            <person name="Ettema T.J."/>
        </authorList>
    </citation>
    <scope>NUCLEOTIDE SEQUENCE</scope>
</reference>
<evidence type="ECO:0000313" key="1">
    <source>
        <dbReference type="EMBL" id="KKK67418.1"/>
    </source>
</evidence>
<proteinExistence type="predicted"/>
<gene>
    <name evidence="1" type="ORF">LCGC14_2954260</name>
</gene>
<accession>A0A0F8XEZ4</accession>
<dbReference type="AlphaFoldDB" id="A0A0F8XEZ4"/>
<dbReference type="EMBL" id="LAZR01059623">
    <property type="protein sequence ID" value="KKK67418.1"/>
    <property type="molecule type" value="Genomic_DNA"/>
</dbReference>
<feature type="non-terminal residue" evidence="1">
    <location>
        <position position="1"/>
    </location>
</feature>
<comment type="caution">
    <text evidence="1">The sequence shown here is derived from an EMBL/GenBank/DDBJ whole genome shotgun (WGS) entry which is preliminary data.</text>
</comment>
<protein>
    <submittedName>
        <fullName evidence="1">Uncharacterized protein</fullName>
    </submittedName>
</protein>
<sequence length="209" mass="23504">GHGLDSNASAIIYDKHNASYINWTNMTQFGTGNHKLIGPIPETEGNYYVMVNCTSGSNWGVGFNEFQVPDWLDILLNTTNQSEQYVIDTLNNTKTIIDITNTTQDWVGKMMEYWGILTYTCLGIENEVPTTANRGETWEIRSLVTDEYGSTQTGSDVECNITTTFWGESVMTYSPVTARFIYWNYLNNSGTLNYNVTCEEIGIASQNLC</sequence>
<name>A0A0F8XEZ4_9ZZZZ</name>
<organism evidence="1">
    <name type="scientific">marine sediment metagenome</name>
    <dbReference type="NCBI Taxonomy" id="412755"/>
    <lineage>
        <taxon>unclassified sequences</taxon>
        <taxon>metagenomes</taxon>
        <taxon>ecological metagenomes</taxon>
    </lineage>
</organism>